<protein>
    <submittedName>
        <fullName evidence="1">Uncharacterized protein</fullName>
    </submittedName>
</protein>
<evidence type="ECO:0000313" key="2">
    <source>
        <dbReference type="Proteomes" id="UP000681315"/>
    </source>
</evidence>
<comment type="caution">
    <text evidence="1">The sequence shown here is derived from an EMBL/GenBank/DDBJ whole genome shotgun (WGS) entry which is preliminary data.</text>
</comment>
<dbReference type="InterPro" id="IPR036170">
    <property type="entry name" value="YezG-like_sf"/>
</dbReference>
<organism evidence="1 2">
    <name type="scientific">Gelidibacter pelagius</name>
    <dbReference type="NCBI Taxonomy" id="2819985"/>
    <lineage>
        <taxon>Bacteria</taxon>
        <taxon>Pseudomonadati</taxon>
        <taxon>Bacteroidota</taxon>
        <taxon>Flavobacteriia</taxon>
        <taxon>Flavobacteriales</taxon>
        <taxon>Flavobacteriaceae</taxon>
        <taxon>Gelidibacter</taxon>
    </lineage>
</organism>
<accession>A0ABS3SUQ9</accession>
<dbReference type="RefSeq" id="WP_208234569.1">
    <property type="nucleotide sequence ID" value="NZ_JAGEVG010000017.1"/>
</dbReference>
<sequence>MRTQKQIFNEIAISIIDILPQGEKFNYAVLEIKRLNANIGFTGYYITPEESKKWLDIFSFKLDTNCIEELYNLTQVEFPIHKNWNRAKYTLFPEGKMEIEYIWDEDLQNEVDRLNNGTI</sequence>
<dbReference type="EMBL" id="JAGEVG010000017">
    <property type="protein sequence ID" value="MBO3099455.1"/>
    <property type="molecule type" value="Genomic_DNA"/>
</dbReference>
<proteinExistence type="predicted"/>
<name>A0ABS3SUQ9_9FLAO</name>
<dbReference type="Proteomes" id="UP000681315">
    <property type="component" value="Unassembled WGS sequence"/>
</dbReference>
<dbReference type="Gene3D" id="3.30.500.20">
    <property type="entry name" value="BH3703-like domains"/>
    <property type="match status" value="1"/>
</dbReference>
<evidence type="ECO:0000313" key="1">
    <source>
        <dbReference type="EMBL" id="MBO3099455.1"/>
    </source>
</evidence>
<gene>
    <name evidence="1" type="ORF">J4051_14335</name>
</gene>
<dbReference type="SUPFAM" id="SSF160424">
    <property type="entry name" value="BH3703-like"/>
    <property type="match status" value="1"/>
</dbReference>
<keyword evidence="2" id="KW-1185">Reference proteome</keyword>
<reference evidence="1 2" key="1">
    <citation type="submission" date="2021-03" db="EMBL/GenBank/DDBJ databases">
        <title>Gelidibacter sp. nov., isolated from costal sediment.</title>
        <authorList>
            <person name="Lun K.-Y."/>
        </authorList>
    </citation>
    <scope>NUCLEOTIDE SEQUENCE [LARGE SCALE GENOMIC DNA]</scope>
    <source>
        <strain evidence="1 2">DF109</strain>
    </source>
</reference>